<name>A0A2C9UW36_MANES</name>
<keyword evidence="3" id="KW-1185">Reference proteome</keyword>
<dbReference type="PANTHER" id="PTHR33159">
    <property type="entry name" value="RPM1-INTERACTING PROTEIN 4 (RIN4) FAMILY PROTEIN"/>
    <property type="match status" value="1"/>
</dbReference>
<evidence type="ECO:0000313" key="2">
    <source>
        <dbReference type="EMBL" id="OAY35000.2"/>
    </source>
</evidence>
<dbReference type="STRING" id="3983.A0A2C9UW36"/>
<dbReference type="Proteomes" id="UP000091857">
    <property type="component" value="Chromosome 12"/>
</dbReference>
<comment type="caution">
    <text evidence="2">The sequence shown here is derived from an EMBL/GenBank/DDBJ whole genome shotgun (WGS) entry which is preliminary data.</text>
</comment>
<proteinExistence type="predicted"/>
<dbReference type="AlphaFoldDB" id="A0A2C9UW36"/>
<reference evidence="3" key="1">
    <citation type="journal article" date="2016" name="Nat. Biotechnol.">
        <title>Sequencing wild and cultivated cassava and related species reveals extensive interspecific hybridization and genetic diversity.</title>
        <authorList>
            <person name="Bredeson J.V."/>
            <person name="Lyons J.B."/>
            <person name="Prochnik S.E."/>
            <person name="Wu G.A."/>
            <person name="Ha C.M."/>
            <person name="Edsinger-Gonzales E."/>
            <person name="Grimwood J."/>
            <person name="Schmutz J."/>
            <person name="Rabbi I.Y."/>
            <person name="Egesi C."/>
            <person name="Nauluvula P."/>
            <person name="Lebot V."/>
            <person name="Ndunguru J."/>
            <person name="Mkamilo G."/>
            <person name="Bart R.S."/>
            <person name="Setter T.L."/>
            <person name="Gleadow R.M."/>
            <person name="Kulakow P."/>
            <person name="Ferguson M.E."/>
            <person name="Rounsley S."/>
            <person name="Rokhsar D.S."/>
        </authorList>
    </citation>
    <scope>NUCLEOTIDE SEQUENCE [LARGE SCALE GENOMIC DNA]</scope>
    <source>
        <strain evidence="3">cv. AM560-2</strain>
    </source>
</reference>
<accession>A0A2C9UW36</accession>
<dbReference type="PANTHER" id="PTHR33159:SF99">
    <property type="entry name" value="RPM1-INTERACTING PROTEIN 4-LIKE ISOFORM X2"/>
    <property type="match status" value="1"/>
</dbReference>
<evidence type="ECO:0000313" key="3">
    <source>
        <dbReference type="Proteomes" id="UP000091857"/>
    </source>
</evidence>
<organism evidence="2 3">
    <name type="scientific">Manihot esculenta</name>
    <name type="common">Cassava</name>
    <name type="synonym">Jatropha manihot</name>
    <dbReference type="NCBI Taxonomy" id="3983"/>
    <lineage>
        <taxon>Eukaryota</taxon>
        <taxon>Viridiplantae</taxon>
        <taxon>Streptophyta</taxon>
        <taxon>Embryophyta</taxon>
        <taxon>Tracheophyta</taxon>
        <taxon>Spermatophyta</taxon>
        <taxon>Magnoliopsida</taxon>
        <taxon>eudicotyledons</taxon>
        <taxon>Gunneridae</taxon>
        <taxon>Pentapetalae</taxon>
        <taxon>rosids</taxon>
        <taxon>fabids</taxon>
        <taxon>Malpighiales</taxon>
        <taxon>Euphorbiaceae</taxon>
        <taxon>Crotonoideae</taxon>
        <taxon>Manihoteae</taxon>
        <taxon>Manihot</taxon>
    </lineage>
</organism>
<sequence length="88" mass="9899">MHLNLEGIDLFVVFASFSWLLLQEFLLRSFKLSSLVATIKNLSGGGSLSSKNQHLSVFILVVLLLFDSMLVAIVFLMCKFCLDFSFFS</sequence>
<protein>
    <recommendedName>
        <fullName evidence="1">RIN4 pathogenic type III effector avirulence factor Avr cleavage site domain-containing protein</fullName>
    </recommendedName>
</protein>
<gene>
    <name evidence="2" type="ORF">MANES_12G058560v8</name>
</gene>
<dbReference type="Pfam" id="PF05627">
    <property type="entry name" value="AvrRpt-cleavage"/>
    <property type="match status" value="1"/>
</dbReference>
<dbReference type="EMBL" id="CM004398">
    <property type="protein sequence ID" value="OAY35000.2"/>
    <property type="molecule type" value="Genomic_DNA"/>
</dbReference>
<dbReference type="InterPro" id="IPR040387">
    <property type="entry name" value="RIN4/NOI4"/>
</dbReference>
<evidence type="ECO:0000259" key="1">
    <source>
        <dbReference type="Pfam" id="PF05627"/>
    </source>
</evidence>
<dbReference type="InterPro" id="IPR008700">
    <property type="entry name" value="TypeIII_avirulence_cleave"/>
</dbReference>
<dbReference type="GO" id="GO:0005886">
    <property type="term" value="C:plasma membrane"/>
    <property type="evidence" value="ECO:0000318"/>
    <property type="project" value="GO_Central"/>
</dbReference>